<gene>
    <name evidence="1" type="ORF">HHI36_017983</name>
</gene>
<keyword evidence="2" id="KW-1185">Reference proteome</keyword>
<proteinExistence type="predicted"/>
<organism evidence="1 2">
    <name type="scientific">Cryptolaemus montrouzieri</name>
    <dbReference type="NCBI Taxonomy" id="559131"/>
    <lineage>
        <taxon>Eukaryota</taxon>
        <taxon>Metazoa</taxon>
        <taxon>Ecdysozoa</taxon>
        <taxon>Arthropoda</taxon>
        <taxon>Hexapoda</taxon>
        <taxon>Insecta</taxon>
        <taxon>Pterygota</taxon>
        <taxon>Neoptera</taxon>
        <taxon>Endopterygota</taxon>
        <taxon>Coleoptera</taxon>
        <taxon>Polyphaga</taxon>
        <taxon>Cucujiformia</taxon>
        <taxon>Coccinelloidea</taxon>
        <taxon>Coccinellidae</taxon>
        <taxon>Scymninae</taxon>
        <taxon>Scymnini</taxon>
        <taxon>Cryptolaemus</taxon>
    </lineage>
</organism>
<dbReference type="EMBL" id="JABFTP020000165">
    <property type="protein sequence ID" value="KAL3283812.1"/>
    <property type="molecule type" value="Genomic_DNA"/>
</dbReference>
<evidence type="ECO:0000313" key="2">
    <source>
        <dbReference type="Proteomes" id="UP001516400"/>
    </source>
</evidence>
<protein>
    <submittedName>
        <fullName evidence="1">Uncharacterized protein</fullName>
    </submittedName>
</protein>
<dbReference type="Proteomes" id="UP001516400">
    <property type="component" value="Unassembled WGS sequence"/>
</dbReference>
<reference evidence="1 2" key="1">
    <citation type="journal article" date="2021" name="BMC Biol.">
        <title>Horizontally acquired antibacterial genes associated with adaptive radiation of ladybird beetles.</title>
        <authorList>
            <person name="Li H.S."/>
            <person name="Tang X.F."/>
            <person name="Huang Y.H."/>
            <person name="Xu Z.Y."/>
            <person name="Chen M.L."/>
            <person name="Du X.Y."/>
            <person name="Qiu B.Y."/>
            <person name="Chen P.T."/>
            <person name="Zhang W."/>
            <person name="Slipinski A."/>
            <person name="Escalona H.E."/>
            <person name="Waterhouse R.M."/>
            <person name="Zwick A."/>
            <person name="Pang H."/>
        </authorList>
    </citation>
    <scope>NUCLEOTIDE SEQUENCE [LARGE SCALE GENOMIC DNA]</scope>
    <source>
        <strain evidence="1">SYSU2018</strain>
    </source>
</reference>
<dbReference type="AlphaFoldDB" id="A0ABD2NZI7"/>
<comment type="caution">
    <text evidence="1">The sequence shown here is derived from an EMBL/GenBank/DDBJ whole genome shotgun (WGS) entry which is preliminary data.</text>
</comment>
<name>A0ABD2NZI7_9CUCU</name>
<evidence type="ECO:0000313" key="1">
    <source>
        <dbReference type="EMBL" id="KAL3283812.1"/>
    </source>
</evidence>
<sequence length="129" mass="14959">MYKRTIAARKRYMLELAAGSFDADTLRDCFKEKRAELRKVVNAANRESWKKLTEEVDDDPPPKRKLQEITLDLFPRENEIPTDADGHTERQEEITAIDDETDITEEEVSNAIETMKKGKHQVPTALQRK</sequence>
<accession>A0ABD2NZI7</accession>